<evidence type="ECO:0000256" key="15">
    <source>
        <dbReference type="ARBA" id="ARBA00077223"/>
    </source>
</evidence>
<evidence type="ECO:0000256" key="4">
    <source>
        <dbReference type="ARBA" id="ARBA00022723"/>
    </source>
</evidence>
<dbReference type="SUPFAM" id="SSF57903">
    <property type="entry name" value="FYVE/PHD zinc finger"/>
    <property type="match status" value="1"/>
</dbReference>
<evidence type="ECO:0000256" key="2">
    <source>
        <dbReference type="ARBA" id="ARBA00012009"/>
    </source>
</evidence>
<feature type="compositionally biased region" description="Low complexity" evidence="20">
    <location>
        <begin position="344"/>
        <end position="361"/>
    </location>
</feature>
<dbReference type="Gene3D" id="3.30.810.10">
    <property type="entry name" value="2-Layer Sandwich"/>
    <property type="match status" value="1"/>
</dbReference>
<dbReference type="PROSITE" id="PS50178">
    <property type="entry name" value="ZF_FYVE"/>
    <property type="match status" value="1"/>
</dbReference>
<feature type="compositionally biased region" description="Low complexity" evidence="20">
    <location>
        <begin position="119"/>
        <end position="137"/>
    </location>
</feature>
<evidence type="ECO:0000313" key="24">
    <source>
        <dbReference type="Proteomes" id="UP000516437"/>
    </source>
</evidence>
<dbReference type="Proteomes" id="UP000516437">
    <property type="component" value="Chromosome 3"/>
</dbReference>
<evidence type="ECO:0000256" key="7">
    <source>
        <dbReference type="ARBA" id="ARBA00022771"/>
    </source>
</evidence>
<dbReference type="SUPFAM" id="SSF52029">
    <property type="entry name" value="GroEL apical domain-like"/>
    <property type="match status" value="1"/>
</dbReference>
<name>A0A6A1W691_9ROSI</name>
<dbReference type="Pfam" id="PF01363">
    <property type="entry name" value="FYVE"/>
    <property type="match status" value="1"/>
</dbReference>
<feature type="domain" description="PIPK" evidence="22">
    <location>
        <begin position="1482"/>
        <end position="1800"/>
    </location>
</feature>
<dbReference type="GO" id="GO:0000285">
    <property type="term" value="F:1-phosphatidylinositol-3-phosphate 5-kinase activity"/>
    <property type="evidence" value="ECO:0007669"/>
    <property type="project" value="UniProtKB-EC"/>
</dbReference>
<dbReference type="Pfam" id="PF00118">
    <property type="entry name" value="Cpn60_TCP1"/>
    <property type="match status" value="1"/>
</dbReference>
<feature type="domain" description="FYVE-type" evidence="21">
    <location>
        <begin position="36"/>
        <end position="102"/>
    </location>
</feature>
<dbReference type="InterPro" id="IPR017455">
    <property type="entry name" value="Znf_FYVE-rel"/>
</dbReference>
<evidence type="ECO:0000256" key="20">
    <source>
        <dbReference type="SAM" id="MobiDB-lite"/>
    </source>
</evidence>
<keyword evidence="5 19" id="KW-0547">Nucleotide-binding</keyword>
<keyword evidence="11" id="KW-0175">Coiled coil</keyword>
<feature type="compositionally biased region" description="Low complexity" evidence="20">
    <location>
        <begin position="158"/>
        <end position="169"/>
    </location>
</feature>
<dbReference type="InterPro" id="IPR027409">
    <property type="entry name" value="GroEL-like_apical_dom_sf"/>
</dbReference>
<dbReference type="OrthoDB" id="158357at2759"/>
<comment type="subcellular location">
    <subcellularLocation>
        <location evidence="1">Endosome membrane</location>
        <topology evidence="1">Peripheral membrane protein</topology>
    </subcellularLocation>
</comment>
<dbReference type="GO" id="GO:0046854">
    <property type="term" value="P:phosphatidylinositol phosphate biosynthetic process"/>
    <property type="evidence" value="ECO:0007669"/>
    <property type="project" value="TreeGrafter"/>
</dbReference>
<dbReference type="EMBL" id="RXIC02000021">
    <property type="protein sequence ID" value="KAB1218280.1"/>
    <property type="molecule type" value="Genomic_DNA"/>
</dbReference>
<gene>
    <name evidence="23" type="ORF">CJ030_MR3G026160</name>
</gene>
<dbReference type="InterPro" id="IPR002423">
    <property type="entry name" value="Cpn60/GroEL/TCP-1"/>
</dbReference>
<keyword evidence="6" id="KW-0967">Endosome</keyword>
<evidence type="ECO:0000256" key="17">
    <source>
        <dbReference type="ARBA" id="ARBA00081348"/>
    </source>
</evidence>
<dbReference type="FunFam" id="3.30.40.10:FF:000384">
    <property type="entry name" value="1-phosphatidylinositol-3-phosphate 5-kinase FAB1B"/>
    <property type="match status" value="1"/>
</dbReference>
<dbReference type="GO" id="GO:0010256">
    <property type="term" value="P:endomembrane system organization"/>
    <property type="evidence" value="ECO:0007669"/>
    <property type="project" value="UniProtKB-ARBA"/>
</dbReference>
<keyword evidence="4" id="KW-0479">Metal-binding</keyword>
<dbReference type="GO" id="GO:0009555">
    <property type="term" value="P:pollen development"/>
    <property type="evidence" value="ECO:0007669"/>
    <property type="project" value="UniProtKB-ARBA"/>
</dbReference>
<evidence type="ECO:0000259" key="22">
    <source>
        <dbReference type="PROSITE" id="PS51455"/>
    </source>
</evidence>
<keyword evidence="8 19" id="KW-0418">Kinase</keyword>
<dbReference type="GO" id="GO:0007033">
    <property type="term" value="P:vacuole organization"/>
    <property type="evidence" value="ECO:0007669"/>
    <property type="project" value="UniProtKB-ARBA"/>
</dbReference>
<dbReference type="Pfam" id="PF01504">
    <property type="entry name" value="PIP5K"/>
    <property type="match status" value="1"/>
</dbReference>
<evidence type="ECO:0000256" key="8">
    <source>
        <dbReference type="ARBA" id="ARBA00022777"/>
    </source>
</evidence>
<dbReference type="Gene3D" id="3.50.7.10">
    <property type="entry name" value="GroEL"/>
    <property type="match status" value="1"/>
</dbReference>
<dbReference type="PANTHER" id="PTHR45748">
    <property type="entry name" value="1-PHOSPHATIDYLINOSITOL 3-PHOSPHATE 5-KINASE-RELATED"/>
    <property type="match status" value="1"/>
</dbReference>
<dbReference type="InterPro" id="IPR013083">
    <property type="entry name" value="Znf_RING/FYVE/PHD"/>
</dbReference>
<evidence type="ECO:0000313" key="23">
    <source>
        <dbReference type="EMBL" id="KAB1218280.1"/>
    </source>
</evidence>
<protein>
    <recommendedName>
        <fullName evidence="2">1-phosphatidylinositol-3-phosphate 5-kinase</fullName>
        <ecNumber evidence="2">2.7.1.150</ecNumber>
    </recommendedName>
    <alternativeName>
        <fullName evidence="16">FYVE finger-containing phosphoinositide kinase</fullName>
    </alternativeName>
    <alternativeName>
        <fullName evidence="17">PIKfyve</fullName>
    </alternativeName>
    <alternativeName>
        <fullName evidence="15">Phosphatidylinositol 3-phosphate 5-kinase type III</fullName>
    </alternativeName>
</protein>
<feature type="region of interest" description="Disordered" evidence="20">
    <location>
        <begin position="1811"/>
        <end position="1833"/>
    </location>
</feature>
<dbReference type="GO" id="GO:0010008">
    <property type="term" value="C:endosome membrane"/>
    <property type="evidence" value="ECO:0007669"/>
    <property type="project" value="UniProtKB-SubCell"/>
</dbReference>
<dbReference type="SMART" id="SM00330">
    <property type="entry name" value="PIPKc"/>
    <property type="match status" value="1"/>
</dbReference>
<dbReference type="Gene3D" id="3.30.40.10">
    <property type="entry name" value="Zinc/RING finger domain, C3HC4 (zinc finger)"/>
    <property type="match status" value="1"/>
</dbReference>
<evidence type="ECO:0000256" key="3">
    <source>
        <dbReference type="ARBA" id="ARBA00022679"/>
    </source>
</evidence>
<dbReference type="InterPro" id="IPR044769">
    <property type="entry name" value="PIKfyve_PIPKc"/>
</dbReference>
<evidence type="ECO:0000256" key="12">
    <source>
        <dbReference type="ARBA" id="ARBA00023136"/>
    </source>
</evidence>
<comment type="function">
    <text evidence="14">The PI(3,5)P2 regulatory complex regulates both the synthesis and turnover of phosphatidylinositol 3,5-bisphosphate (PtdIns(3,5)P2). Catalyzes the phosphorylation of phosphatidylinositol 3-phosphate on the fifth hydroxyl of the myo-inositol ring, to form phosphatidylinositol 3,5-bisphosphate. Plays an important role in maintenance of endomembrane homeostasis including endocytosis, vacuole formation, and vacuolar acidification processes. Required for development of viable pollen. Might mediate recycling of auxin transporters.</text>
</comment>
<dbReference type="InterPro" id="IPR000306">
    <property type="entry name" value="Znf_FYVE"/>
</dbReference>
<evidence type="ECO:0000256" key="18">
    <source>
        <dbReference type="PROSITE-ProRule" id="PRU00091"/>
    </source>
</evidence>
<feature type="region of interest" description="Disordered" evidence="20">
    <location>
        <begin position="119"/>
        <end position="211"/>
    </location>
</feature>
<feature type="region of interest" description="Disordered" evidence="20">
    <location>
        <begin position="269"/>
        <end position="293"/>
    </location>
</feature>
<dbReference type="PANTHER" id="PTHR45748:SF7">
    <property type="entry name" value="1-PHOSPHATIDYLINOSITOL 3-PHOSPHATE 5-KINASE-RELATED"/>
    <property type="match status" value="1"/>
</dbReference>
<evidence type="ECO:0000256" key="5">
    <source>
        <dbReference type="ARBA" id="ARBA00022741"/>
    </source>
</evidence>
<evidence type="ECO:0000256" key="6">
    <source>
        <dbReference type="ARBA" id="ARBA00022753"/>
    </source>
</evidence>
<feature type="compositionally biased region" description="Basic and acidic residues" evidence="20">
    <location>
        <begin position="362"/>
        <end position="374"/>
    </location>
</feature>
<evidence type="ECO:0000256" key="10">
    <source>
        <dbReference type="ARBA" id="ARBA00022840"/>
    </source>
</evidence>
<comment type="subunit">
    <text evidence="13">Component of the PI(3,5)P2 regulatory complex at least composed of ATG18, SAC/FIG4, FAB1 and VAC14.</text>
</comment>
<evidence type="ECO:0000256" key="13">
    <source>
        <dbReference type="ARBA" id="ARBA00023464"/>
    </source>
</evidence>
<dbReference type="FunFam" id="3.30.810.10:FF:000001">
    <property type="entry name" value="1-phosphatidylinositol 3-phosphate 5-kinase FAB1"/>
    <property type="match status" value="1"/>
</dbReference>
<reference evidence="23 24" key="1">
    <citation type="journal article" date="2019" name="Plant Biotechnol. J.">
        <title>The red bayberry genome and genetic basis of sex determination.</title>
        <authorList>
            <person name="Jia H.M."/>
            <person name="Jia H.J."/>
            <person name="Cai Q.L."/>
            <person name="Wang Y."/>
            <person name="Zhao H.B."/>
            <person name="Yang W.F."/>
            <person name="Wang G.Y."/>
            <person name="Li Y.H."/>
            <person name="Zhan D.L."/>
            <person name="Shen Y.T."/>
            <person name="Niu Q.F."/>
            <person name="Chang L."/>
            <person name="Qiu J."/>
            <person name="Zhao L."/>
            <person name="Xie H.B."/>
            <person name="Fu W.Y."/>
            <person name="Jin J."/>
            <person name="Li X.W."/>
            <person name="Jiao Y."/>
            <person name="Zhou C.C."/>
            <person name="Tu T."/>
            <person name="Chai C.Y."/>
            <person name="Gao J.L."/>
            <person name="Fan L.J."/>
            <person name="van de Weg E."/>
            <person name="Wang J.Y."/>
            <person name="Gao Z.S."/>
        </authorList>
    </citation>
    <scope>NUCLEOTIDE SEQUENCE [LARGE SCALE GENOMIC DNA]</scope>
    <source>
        <tissue evidence="23">Leaves</tissue>
    </source>
</reference>
<dbReference type="EC" id="2.7.1.150" evidence="2"/>
<dbReference type="InterPro" id="IPR011011">
    <property type="entry name" value="Znf_FYVE_PHD"/>
</dbReference>
<dbReference type="InterPro" id="IPR027484">
    <property type="entry name" value="PInositol-4-P-5-kinase_N"/>
</dbReference>
<keyword evidence="9" id="KW-0862">Zinc</keyword>
<dbReference type="PROSITE" id="PS51455">
    <property type="entry name" value="PIPK"/>
    <property type="match status" value="1"/>
</dbReference>
<dbReference type="FunFam" id="3.30.800.10:FF:000006">
    <property type="entry name" value="1-phosphatidylinositol-3-phosphate 5-kinase FAB1B"/>
    <property type="match status" value="1"/>
</dbReference>
<keyword evidence="3 19" id="KW-0808">Transferase</keyword>
<evidence type="ECO:0000256" key="9">
    <source>
        <dbReference type="ARBA" id="ARBA00022833"/>
    </source>
</evidence>
<evidence type="ECO:0000256" key="19">
    <source>
        <dbReference type="PROSITE-ProRule" id="PRU00781"/>
    </source>
</evidence>
<evidence type="ECO:0000256" key="14">
    <source>
        <dbReference type="ARBA" id="ARBA00057940"/>
    </source>
</evidence>
<feature type="region of interest" description="Disordered" evidence="20">
    <location>
        <begin position="318"/>
        <end position="374"/>
    </location>
</feature>
<evidence type="ECO:0000256" key="1">
    <source>
        <dbReference type="ARBA" id="ARBA00004481"/>
    </source>
</evidence>
<dbReference type="CDD" id="cd03334">
    <property type="entry name" value="Fab1_TCP"/>
    <property type="match status" value="1"/>
</dbReference>
<feature type="compositionally biased region" description="Polar residues" evidence="20">
    <location>
        <begin position="195"/>
        <end position="204"/>
    </location>
</feature>
<feature type="compositionally biased region" description="Basic and acidic residues" evidence="20">
    <location>
        <begin position="1254"/>
        <end position="1266"/>
    </location>
</feature>
<dbReference type="SMART" id="SM00064">
    <property type="entry name" value="FYVE"/>
    <property type="match status" value="1"/>
</dbReference>
<sequence length="1833" mass="203971">MDAPDKTFSEIVGIVKSWIPWRSEPANVSKDFWMPDHSCRVCYECDSQFTIINRRHHCRLCGLVFCARCTTNSVPASSGDPTIAQEEWEKIRVCNYCFKKWEKGIATLENGVQVSNLDLSTSPSSASLASTKSTGTANSSSITPGSTPYPVDPYQRVQHGSGHSPHQSSLMEASMDRQGEVVSVRNNDLVPDVGNPNQYGFSVNRSDDDDEEYGVYRSDSETRHFPQVNDYYGQVEFYELSNDGSHKFHPDGENNDVKSVSNSPIHRSFDSQGLEGIPQHGKKDEQDVGDECEAPPSMYVAQDVETEPVDFENNGLLWLPPEPEDEEDEREAGLFDDDDDDYGDAAGEWGCLRHSSSFGSGESRHRERSSEEHKKAMKNVVDGHFRALVAQLLQVENLLVGDEDEKENWLEIITSLSWEAATLLKPDMSKGGGMDPGGYVKVKCIASGHRCESVVVKGVVCKKNVAHRRMTSKIDKPRLLILEGALEYQRVSNLLSSFDTLLQQEMDHLKMAVAKIDAHHPDILLVEKSVSRHAQEYLLAKDISLVLNIKRPLLERIARCTGAQIVPSIDHVSSQKLGYCDAFHVERFLEDRGSAGQSGKNLVKTLMYFEGCPKPLGCTILLRGANGDELKKVKHVVQYGVFAAYHLALETSFLADEGASLPELPLNSPITVALPDKSSSIERSISMVPGFSASAGGKSQGLQHIGEPQRFNSIPTSDLVSSISIPCSSLPNGSTHQSIESTADLMNSTAFSSCAPSWNVFPDSYLNALSPYRSFEENQKIKMGFKEPPVVETSAVDSSPFFMHNHLNINGFGPLETDRHVLSNNFANGHTEMVENQLGNSELSSLQEESKYCPEEQGPLKDDPMPIKEEFPPSPSDHQSILVSLSSRCIWKGTVCERSHLFRIKYYGSFDKPLGRFLQDHLFDQSYQCRSCGMPSEAHVHCYTHRQGTLTISVKKLPEILLPGEREGKIWMWHRCLRCPRTNGFPPATRRVVMSDAAWGLSFGKFLELSFSNHAAASRVASCGHSLHRDCLRFYGFGKMVACFRYASIDVHSVYLPPPKLDFNYENQEWIQKEADEVVDQAELLFSEVLNALCQIAKKGSGTGPLNSGMKTPETRRRIAELEGMLQKEKADFEELLQKTLNKEAKMGQPVIEILEINRLRRQLLFQSYMWDHCLIYAASLDLNSLQDGLGSSYLEHLEKPVVNNDKLIEVSVVHKPEKGFHSCDSLTFDAKLNKSPEQRGGGYGSDMNQSDTVHQEKDMGLDQSDPVKSEVNVHRALSDGQFPIMANLSDTLDAAWTGENPTGVGIPKDNTIILPDMAIAEASTTPAVAEGLESENQAEEQNGTKVALVLSPSLSTKSPDSLEESVSLSQMPFLNFYRSFNRNFFASAQKLDTLSEYTPVYISSLRQLELQGGARLLLPVGVNDTVIPVYDDEPTSIISYALVSPEYQMQLSDDCERPKDTADLGTSLSLSDSVNSQSFHSIDDIASEYHRSLGSSDDSILSMSGSRSSLVLDPLSYTKALHARVSFGDDSPLGKVKYSVTCYYAKRFETLRKVCCPSELDFIRSLSRCKKWGAKGGKSNVFFAKTLDDRFIIKQVTKTELESFIKFAPGYFKYLSESIDSGSPTCLAKILGIYQVTSKHLKGGRESKMDVLVMENLLFRRNLTRLYDLKGSSRSRYNPDCSGSNKVLLDQNLIEAMPTSPIFVGNKAKRLLERAVWNDTSFLASIDVMDYSLLVGVDEEKHELVLGIIDFMRQYTWDKHLETWVKASGILGGPKNASPTVISPKQYKKRFRKAMTTYFLMVPDQWSPPSILPSKSQSDLCEENAQGGTSVE</sequence>
<accession>A0A6A1W691</accession>
<proteinExistence type="predicted"/>
<dbReference type="InterPro" id="IPR027483">
    <property type="entry name" value="PInositol-4-P-4/5-kinase_C_sf"/>
</dbReference>
<dbReference type="GO" id="GO:0005524">
    <property type="term" value="F:ATP binding"/>
    <property type="evidence" value="ECO:0007669"/>
    <property type="project" value="UniProtKB-UniRule"/>
</dbReference>
<dbReference type="FunFam" id="3.50.7.10:FF:000007">
    <property type="entry name" value="1-phosphatidylinositol 3-phosphate 5-kinase isoform X1"/>
    <property type="match status" value="1"/>
</dbReference>
<dbReference type="CDD" id="cd17300">
    <property type="entry name" value="PIPKc_PIKfyve"/>
    <property type="match status" value="1"/>
</dbReference>
<organism evidence="23 24">
    <name type="scientific">Morella rubra</name>
    <name type="common">Chinese bayberry</name>
    <dbReference type="NCBI Taxonomy" id="262757"/>
    <lineage>
        <taxon>Eukaryota</taxon>
        <taxon>Viridiplantae</taxon>
        <taxon>Streptophyta</taxon>
        <taxon>Embryophyta</taxon>
        <taxon>Tracheophyta</taxon>
        <taxon>Spermatophyta</taxon>
        <taxon>Magnoliopsida</taxon>
        <taxon>eudicotyledons</taxon>
        <taxon>Gunneridae</taxon>
        <taxon>Pentapetalae</taxon>
        <taxon>rosids</taxon>
        <taxon>fabids</taxon>
        <taxon>Fagales</taxon>
        <taxon>Myricaceae</taxon>
        <taxon>Morella</taxon>
    </lineage>
</organism>
<evidence type="ECO:0000256" key="11">
    <source>
        <dbReference type="ARBA" id="ARBA00023054"/>
    </source>
</evidence>
<dbReference type="Gene3D" id="3.30.800.10">
    <property type="entry name" value="Phosphatidylinositol Phosphate Kinase II Beta"/>
    <property type="match status" value="1"/>
</dbReference>
<keyword evidence="10 19" id="KW-0067">ATP-binding</keyword>
<evidence type="ECO:0000256" key="16">
    <source>
        <dbReference type="ARBA" id="ARBA00077675"/>
    </source>
</evidence>
<dbReference type="InterPro" id="IPR002498">
    <property type="entry name" value="PInositol-4-P-4/5-kinase_core"/>
</dbReference>
<dbReference type="SUPFAM" id="SSF56104">
    <property type="entry name" value="SAICAR synthase-like"/>
    <property type="match status" value="1"/>
</dbReference>
<keyword evidence="7 18" id="KW-0863">Zinc-finger</keyword>
<evidence type="ECO:0000259" key="21">
    <source>
        <dbReference type="PROSITE" id="PS50178"/>
    </source>
</evidence>
<keyword evidence="12" id="KW-0472">Membrane</keyword>
<feature type="compositionally biased region" description="Acidic residues" evidence="20">
    <location>
        <begin position="322"/>
        <end position="343"/>
    </location>
</feature>
<dbReference type="GO" id="GO:0008270">
    <property type="term" value="F:zinc ion binding"/>
    <property type="evidence" value="ECO:0007669"/>
    <property type="project" value="UniProtKB-KW"/>
</dbReference>
<feature type="region of interest" description="Disordered" evidence="20">
    <location>
        <begin position="1235"/>
        <end position="1266"/>
    </location>
</feature>
<keyword evidence="24" id="KW-1185">Reference proteome</keyword>
<comment type="caution">
    <text evidence="23">The sequence shown here is derived from an EMBL/GenBank/DDBJ whole genome shotgun (WGS) entry which is preliminary data.</text>
</comment>